<dbReference type="AlphaFoldDB" id="A0A2N9EIZ1"/>
<proteinExistence type="predicted"/>
<gene>
    <name evidence="2" type="ORF">FSB_LOCUS6769</name>
</gene>
<reference evidence="2" key="1">
    <citation type="submission" date="2018-02" db="EMBL/GenBank/DDBJ databases">
        <authorList>
            <person name="Cohen D.B."/>
            <person name="Kent A.D."/>
        </authorList>
    </citation>
    <scope>NUCLEOTIDE SEQUENCE</scope>
</reference>
<keyword evidence="1" id="KW-0472">Membrane</keyword>
<sequence>MNRWERFSAYLKYDVGKRFLYPFLVGFMLWVFLLERMGLLIGMFVSLDQFMTASWCLFRIFLVFFIQDRVLSFFLFYSGFPMEEHLEAKVPPRVAFFVWTTSQGKIDYGQPG</sequence>
<organism evidence="2">
    <name type="scientific">Fagus sylvatica</name>
    <name type="common">Beechnut</name>
    <dbReference type="NCBI Taxonomy" id="28930"/>
    <lineage>
        <taxon>Eukaryota</taxon>
        <taxon>Viridiplantae</taxon>
        <taxon>Streptophyta</taxon>
        <taxon>Embryophyta</taxon>
        <taxon>Tracheophyta</taxon>
        <taxon>Spermatophyta</taxon>
        <taxon>Magnoliopsida</taxon>
        <taxon>eudicotyledons</taxon>
        <taxon>Gunneridae</taxon>
        <taxon>Pentapetalae</taxon>
        <taxon>rosids</taxon>
        <taxon>fabids</taxon>
        <taxon>Fagales</taxon>
        <taxon>Fagaceae</taxon>
        <taxon>Fagus</taxon>
    </lineage>
</organism>
<protein>
    <submittedName>
        <fullName evidence="2">Uncharacterized protein</fullName>
    </submittedName>
</protein>
<feature type="transmembrane region" description="Helical" evidence="1">
    <location>
        <begin position="20"/>
        <end position="45"/>
    </location>
</feature>
<feature type="transmembrane region" description="Helical" evidence="1">
    <location>
        <begin position="57"/>
        <end position="77"/>
    </location>
</feature>
<keyword evidence="1" id="KW-1133">Transmembrane helix</keyword>
<keyword evidence="1" id="KW-0812">Transmembrane</keyword>
<evidence type="ECO:0000256" key="1">
    <source>
        <dbReference type="SAM" id="Phobius"/>
    </source>
</evidence>
<name>A0A2N9EIZ1_FAGSY</name>
<dbReference type="EMBL" id="OIVN01000356">
    <property type="protein sequence ID" value="SPC78887.1"/>
    <property type="molecule type" value="Genomic_DNA"/>
</dbReference>
<accession>A0A2N9EIZ1</accession>
<evidence type="ECO:0000313" key="2">
    <source>
        <dbReference type="EMBL" id="SPC78887.1"/>
    </source>
</evidence>